<reference evidence="2" key="1">
    <citation type="journal article" date="2019" name="Int. J. Syst. Evol. Microbiol.">
        <title>The Global Catalogue of Microorganisms (GCM) 10K type strain sequencing project: providing services to taxonomists for standard genome sequencing and annotation.</title>
        <authorList>
            <consortium name="The Broad Institute Genomics Platform"/>
            <consortium name="The Broad Institute Genome Sequencing Center for Infectious Disease"/>
            <person name="Wu L."/>
            <person name="Ma J."/>
        </authorList>
    </citation>
    <scope>NUCLEOTIDE SEQUENCE [LARGE SCALE GENOMIC DNA]</scope>
    <source>
        <strain evidence="2">JCM 18958</strain>
    </source>
</reference>
<evidence type="ECO:0000313" key="2">
    <source>
        <dbReference type="Proteomes" id="UP001501446"/>
    </source>
</evidence>
<name>A0ABP8WXZ9_9MICC</name>
<organism evidence="1 2">
    <name type="scientific">Kocuria gwangalliensis</name>
    <dbReference type="NCBI Taxonomy" id="501592"/>
    <lineage>
        <taxon>Bacteria</taxon>
        <taxon>Bacillati</taxon>
        <taxon>Actinomycetota</taxon>
        <taxon>Actinomycetes</taxon>
        <taxon>Micrococcales</taxon>
        <taxon>Micrococcaceae</taxon>
        <taxon>Kocuria</taxon>
    </lineage>
</organism>
<dbReference type="Pfam" id="PF11248">
    <property type="entry name" value="DUF3046"/>
    <property type="match status" value="1"/>
</dbReference>
<comment type="caution">
    <text evidence="1">The sequence shown here is derived from an EMBL/GenBank/DDBJ whole genome shotgun (WGS) entry which is preliminary data.</text>
</comment>
<gene>
    <name evidence="1" type="ORF">GCM10025781_12090</name>
</gene>
<dbReference type="RefSeq" id="WP_303381465.1">
    <property type="nucleotide sequence ID" value="NZ_BAABLN010000013.1"/>
</dbReference>
<dbReference type="Proteomes" id="UP001501446">
    <property type="component" value="Unassembled WGS sequence"/>
</dbReference>
<sequence length="73" mass="8261">MRISTFWELMAHEFGSGYSKVLARDLVMAEVGDRTAVEALDAGADPKHVWFALCRAQEIPESRWWGPDKEPTP</sequence>
<evidence type="ECO:0000313" key="1">
    <source>
        <dbReference type="EMBL" id="GAA4695956.1"/>
    </source>
</evidence>
<evidence type="ECO:0008006" key="3">
    <source>
        <dbReference type="Google" id="ProtNLM"/>
    </source>
</evidence>
<dbReference type="EMBL" id="BAABLN010000013">
    <property type="protein sequence ID" value="GAA4695956.1"/>
    <property type="molecule type" value="Genomic_DNA"/>
</dbReference>
<protein>
    <recommendedName>
        <fullName evidence="3">DUF3046 domain-containing protein</fullName>
    </recommendedName>
</protein>
<proteinExistence type="predicted"/>
<keyword evidence="2" id="KW-1185">Reference proteome</keyword>
<dbReference type="InterPro" id="IPR021408">
    <property type="entry name" value="DUF3046"/>
</dbReference>
<accession>A0ABP8WXZ9</accession>